<proteinExistence type="predicted"/>
<organism evidence="1 2">
    <name type="scientific">Alishewanella longhuensis</name>
    <dbReference type="NCBI Taxonomy" id="1091037"/>
    <lineage>
        <taxon>Bacteria</taxon>
        <taxon>Pseudomonadati</taxon>
        <taxon>Pseudomonadota</taxon>
        <taxon>Gammaproteobacteria</taxon>
        <taxon>Alteromonadales</taxon>
        <taxon>Alteromonadaceae</taxon>
        <taxon>Alishewanella</taxon>
    </lineage>
</organism>
<dbReference type="Proteomes" id="UP000659697">
    <property type="component" value="Unassembled WGS sequence"/>
</dbReference>
<dbReference type="RefSeq" id="WP_189432664.1">
    <property type="nucleotide sequence ID" value="NZ_BNAO01000004.1"/>
</dbReference>
<sequence>MFEVLQDITELSQWSTQQPVIPRLGFLLFPSAVSSQLTDFIAECCAYANGGVRCCVVYANMELTAVLEQLVDMSVTILPLSLLQQHSALQGNCALDMLFIQESYFAPELTLPKNLVRVGLPHGTDIPIKKTLTTYGGILEFDYVLAISSYPAMDDQAFYHEYPLPLRSHQRPYCCVIPFGMPKFDRFLRQCRLAGKPDSIIFHLSNLRIERPDVVALSAHLLPLILQAFPHYRVIFRPFPADLAHPDVRALIDIGQGFDNFIVSDSPSYINDYARGSVMLCFRDYSEHLFAQATGRPVLLVDEESDQLLTKIELALSDKSLNTNKPRVFNPGNSVGYLLSQLDFMLTAKTHPEWQYFQLSMKDSEADIAVLIQRHLSGSSPFHKLALAALTKFPDQFRYVLAVVVSLSRAPLLANQQLAQLYWQKAVDVLTSWLAIRQIDKPQLTLLACYLAQANQACQRYLCYPKQCSEAYRAFSLRLARALKTVKPLTVMSRNFRHAQSSTTLLSGGDVQLYGAGELGQRYALNSRFREIFNIVNWVDQSERMQGQRLADVTISAPSTLSQFNAPVLVCSVAYAEEIYCYLTTQLGLQHDIYFVE</sequence>
<evidence type="ECO:0000313" key="1">
    <source>
        <dbReference type="EMBL" id="GHG69270.1"/>
    </source>
</evidence>
<accession>A0ABQ3L0A5</accession>
<reference evidence="2" key="1">
    <citation type="journal article" date="2019" name="Int. J. Syst. Evol. Microbiol.">
        <title>The Global Catalogue of Microorganisms (GCM) 10K type strain sequencing project: providing services to taxonomists for standard genome sequencing and annotation.</title>
        <authorList>
            <consortium name="The Broad Institute Genomics Platform"/>
            <consortium name="The Broad Institute Genome Sequencing Center for Infectious Disease"/>
            <person name="Wu L."/>
            <person name="Ma J."/>
        </authorList>
    </citation>
    <scope>NUCLEOTIDE SEQUENCE [LARGE SCALE GENOMIC DNA]</scope>
    <source>
        <strain evidence="2">CGMCC 1.7003</strain>
    </source>
</reference>
<protein>
    <submittedName>
        <fullName evidence="1">Uncharacterized protein</fullName>
    </submittedName>
</protein>
<comment type="caution">
    <text evidence="1">The sequence shown here is derived from an EMBL/GenBank/DDBJ whole genome shotgun (WGS) entry which is preliminary data.</text>
</comment>
<dbReference type="EMBL" id="BNAO01000004">
    <property type="protein sequence ID" value="GHG69270.1"/>
    <property type="molecule type" value="Genomic_DNA"/>
</dbReference>
<keyword evidence="2" id="KW-1185">Reference proteome</keyword>
<name>A0ABQ3L0A5_9ALTE</name>
<gene>
    <name evidence="1" type="ORF">GCM10010919_19090</name>
</gene>
<evidence type="ECO:0000313" key="2">
    <source>
        <dbReference type="Proteomes" id="UP000659697"/>
    </source>
</evidence>